<dbReference type="SUPFAM" id="SSF55846">
    <property type="entry name" value="N-acetylmuramoyl-L-alanine amidase-like"/>
    <property type="match status" value="1"/>
</dbReference>
<dbReference type="PANTHER" id="PTHR30417:SF1">
    <property type="entry name" value="N-ACETYLMURAMOYL-L-ALANINE AMIDASE AMID"/>
    <property type="match status" value="1"/>
</dbReference>
<evidence type="ECO:0000256" key="4">
    <source>
        <dbReference type="ARBA" id="ARBA00023316"/>
    </source>
</evidence>
<evidence type="ECO:0000256" key="6">
    <source>
        <dbReference type="SAM" id="SignalP"/>
    </source>
</evidence>
<dbReference type="FunFam" id="3.40.80.10:FF:000006">
    <property type="entry name" value="N-acetylmuramoyl-L-alanine amidase"/>
    <property type="match status" value="1"/>
</dbReference>
<dbReference type="GO" id="GO:0008745">
    <property type="term" value="F:N-acetylmuramoyl-L-alanine amidase activity"/>
    <property type="evidence" value="ECO:0007669"/>
    <property type="project" value="UniProtKB-EC"/>
</dbReference>
<keyword evidence="3" id="KW-0378">Hydrolase</keyword>
<evidence type="ECO:0000256" key="3">
    <source>
        <dbReference type="ARBA" id="ARBA00022801"/>
    </source>
</evidence>
<dbReference type="Pfam" id="PF01510">
    <property type="entry name" value="Amidase_2"/>
    <property type="match status" value="1"/>
</dbReference>
<comment type="catalytic activity">
    <reaction evidence="1">
        <text>Hydrolyzes the link between N-acetylmuramoyl residues and L-amino acid residues in certain cell-wall glycopeptides.</text>
        <dbReference type="EC" id="3.5.1.28"/>
    </reaction>
</comment>
<dbReference type="SMART" id="SM00644">
    <property type="entry name" value="Ami_2"/>
    <property type="match status" value="1"/>
</dbReference>
<evidence type="ECO:0000256" key="1">
    <source>
        <dbReference type="ARBA" id="ARBA00001561"/>
    </source>
</evidence>
<feature type="domain" description="N-acetylmuramoyl-L-alanine amidase" evidence="7">
    <location>
        <begin position="250"/>
        <end position="388"/>
    </location>
</feature>
<dbReference type="InterPro" id="IPR036505">
    <property type="entry name" value="Amidase/PGRP_sf"/>
</dbReference>
<evidence type="ECO:0000256" key="5">
    <source>
        <dbReference type="SAM" id="MobiDB-lite"/>
    </source>
</evidence>
<keyword evidence="9" id="KW-1185">Reference proteome</keyword>
<dbReference type="EMBL" id="BOMB01000028">
    <property type="protein sequence ID" value="GID14050.1"/>
    <property type="molecule type" value="Genomic_DNA"/>
</dbReference>
<proteinExistence type="predicted"/>
<feature type="region of interest" description="Disordered" evidence="5">
    <location>
        <begin position="65"/>
        <end position="104"/>
    </location>
</feature>
<protein>
    <recommendedName>
        <fullName evidence="2">N-acetylmuramoyl-L-alanine amidase</fullName>
        <ecNumber evidence="2">3.5.1.28</ecNumber>
    </recommendedName>
</protein>
<dbReference type="PANTHER" id="PTHR30417">
    <property type="entry name" value="N-ACETYLMURAMOYL-L-ALANINE AMIDASE AMID"/>
    <property type="match status" value="1"/>
</dbReference>
<dbReference type="GO" id="GO:0009253">
    <property type="term" value="P:peptidoglycan catabolic process"/>
    <property type="evidence" value="ECO:0007669"/>
    <property type="project" value="InterPro"/>
</dbReference>
<dbReference type="GO" id="GO:0071555">
    <property type="term" value="P:cell wall organization"/>
    <property type="evidence" value="ECO:0007669"/>
    <property type="project" value="UniProtKB-KW"/>
</dbReference>
<comment type="caution">
    <text evidence="8">The sequence shown here is derived from an EMBL/GenBank/DDBJ whole genome shotgun (WGS) entry which is preliminary data.</text>
</comment>
<feature type="chain" id="PRO_5035318970" description="N-acetylmuramoyl-L-alanine amidase" evidence="6">
    <location>
        <begin position="28"/>
        <end position="616"/>
    </location>
</feature>
<evidence type="ECO:0000313" key="9">
    <source>
        <dbReference type="Proteomes" id="UP000612808"/>
    </source>
</evidence>
<gene>
    <name evidence="8" type="ORF">Aru02nite_49390</name>
</gene>
<keyword evidence="4" id="KW-0961">Cell wall biogenesis/degradation</keyword>
<name>A0A8J3J8X9_9ACTN</name>
<reference evidence="8" key="1">
    <citation type="submission" date="2021-01" db="EMBL/GenBank/DDBJ databases">
        <title>Whole genome shotgun sequence of Actinocatenispora rupis NBRC 107355.</title>
        <authorList>
            <person name="Komaki H."/>
            <person name="Tamura T."/>
        </authorList>
    </citation>
    <scope>NUCLEOTIDE SEQUENCE</scope>
    <source>
        <strain evidence="8">NBRC 107355</strain>
    </source>
</reference>
<dbReference type="Gene3D" id="1.10.530.10">
    <property type="match status" value="1"/>
</dbReference>
<dbReference type="InterPro" id="IPR023346">
    <property type="entry name" value="Lysozyme-like_dom_sf"/>
</dbReference>
<feature type="signal peptide" evidence="6">
    <location>
        <begin position="1"/>
        <end position="27"/>
    </location>
</feature>
<dbReference type="AlphaFoldDB" id="A0A8J3J8X9"/>
<dbReference type="GO" id="GO:0009254">
    <property type="term" value="P:peptidoglycan turnover"/>
    <property type="evidence" value="ECO:0007669"/>
    <property type="project" value="TreeGrafter"/>
</dbReference>
<dbReference type="EC" id="3.5.1.28" evidence="2"/>
<dbReference type="Proteomes" id="UP000612808">
    <property type="component" value="Unassembled WGS sequence"/>
</dbReference>
<dbReference type="InterPro" id="IPR002502">
    <property type="entry name" value="Amidase_domain"/>
</dbReference>
<evidence type="ECO:0000256" key="2">
    <source>
        <dbReference type="ARBA" id="ARBA00011901"/>
    </source>
</evidence>
<evidence type="ECO:0000259" key="7">
    <source>
        <dbReference type="SMART" id="SM00644"/>
    </source>
</evidence>
<organism evidence="8 9">
    <name type="scientific">Actinocatenispora rupis</name>
    <dbReference type="NCBI Taxonomy" id="519421"/>
    <lineage>
        <taxon>Bacteria</taxon>
        <taxon>Bacillati</taxon>
        <taxon>Actinomycetota</taxon>
        <taxon>Actinomycetes</taxon>
        <taxon>Micromonosporales</taxon>
        <taxon>Micromonosporaceae</taxon>
        <taxon>Actinocatenispora</taxon>
    </lineage>
</organism>
<sequence>MRIGTAVAGAATVGLLGAALTAPPAYAGSGRDHRQAAFTAAAREFGVPAPVLLAVSYQETRWEAHGGAPSTSGAYGPMALTDVPRSALGQRGDGTPPPDSPALHTARTAAGLIGAPVSRVERDDVTNIRAGAALLAHYAKALGTPGTVGGWYAAVARYSESGTTAGATEFADDVYGTITGGASADTTDGQHVRVEADPAVRPDTAPPHRLGLRAESATPKAECPRSLDCDYIPAAYQLNDPKDPQSYGNYDVADRPKDERVDTIVLHDTEETYADTIDTFTNPAAYVSAHYVVRSGDGHVTQMVPTKDVAWQAGNWYINSHSVGIEQEGFAIAGATWYTERLYHSTSTLVRYLSARYGVPLDRQHIIGHDNVPATSTAGIPAMHWDPGPFWDWNHFMTLLGRPTVPSYGNVVTIAPRFADNVQQVTDCEQHQPVAAQASSFVWLRTAPSPDAPLFSDPGLHKDGAAGTDCAADWGDKASAGQQFVVADRKPGWTAIWYAGAKAWFADRGAGKPTETLVVRPKHDAVATYGVAYPDASEYPSDIPAAGFAPLPYTIGSGQSYVYGGPVATDYYYAKTIDNSLPDDHTVVRGHQRYLRIQLGHRIAFVRASDVVVTPA</sequence>
<dbReference type="SUPFAM" id="SSF53955">
    <property type="entry name" value="Lysozyme-like"/>
    <property type="match status" value="1"/>
</dbReference>
<accession>A0A8J3J8X9</accession>
<evidence type="ECO:0000313" key="8">
    <source>
        <dbReference type="EMBL" id="GID14050.1"/>
    </source>
</evidence>
<dbReference type="Gene3D" id="3.40.80.10">
    <property type="entry name" value="Peptidoglycan recognition protein-like"/>
    <property type="match status" value="1"/>
</dbReference>
<dbReference type="CDD" id="cd06583">
    <property type="entry name" value="PGRP"/>
    <property type="match status" value="1"/>
</dbReference>
<dbReference type="RefSeq" id="WP_239076919.1">
    <property type="nucleotide sequence ID" value="NZ_BAAAZM010000014.1"/>
</dbReference>
<dbReference type="InterPro" id="IPR051206">
    <property type="entry name" value="NAMLAA_amidase_2"/>
</dbReference>
<keyword evidence="6" id="KW-0732">Signal</keyword>